<dbReference type="Proteomes" id="UP000054279">
    <property type="component" value="Unassembled WGS sequence"/>
</dbReference>
<feature type="transmembrane region" description="Helical" evidence="1">
    <location>
        <begin position="54"/>
        <end position="75"/>
    </location>
</feature>
<dbReference type="HOGENOM" id="CLU_1807461_0_0_1"/>
<gene>
    <name evidence="2" type="ORF">M422DRAFT_72048</name>
</gene>
<feature type="transmembrane region" description="Helical" evidence="1">
    <location>
        <begin position="87"/>
        <end position="105"/>
    </location>
</feature>
<reference evidence="2 3" key="1">
    <citation type="submission" date="2014-06" db="EMBL/GenBank/DDBJ databases">
        <title>Evolutionary Origins and Diversification of the Mycorrhizal Mutualists.</title>
        <authorList>
            <consortium name="DOE Joint Genome Institute"/>
            <consortium name="Mycorrhizal Genomics Consortium"/>
            <person name="Kohler A."/>
            <person name="Kuo A."/>
            <person name="Nagy L.G."/>
            <person name="Floudas D."/>
            <person name="Copeland A."/>
            <person name="Barry K.W."/>
            <person name="Cichocki N."/>
            <person name="Veneault-Fourrey C."/>
            <person name="LaButti K."/>
            <person name="Lindquist E.A."/>
            <person name="Lipzen A."/>
            <person name="Lundell T."/>
            <person name="Morin E."/>
            <person name="Murat C."/>
            <person name="Riley R."/>
            <person name="Ohm R."/>
            <person name="Sun H."/>
            <person name="Tunlid A."/>
            <person name="Henrissat B."/>
            <person name="Grigoriev I.V."/>
            <person name="Hibbett D.S."/>
            <person name="Martin F."/>
        </authorList>
    </citation>
    <scope>NUCLEOTIDE SEQUENCE [LARGE SCALE GENOMIC DNA]</scope>
    <source>
        <strain evidence="2 3">SS14</strain>
    </source>
</reference>
<protein>
    <submittedName>
        <fullName evidence="2">Uncharacterized protein</fullName>
    </submittedName>
</protein>
<keyword evidence="3" id="KW-1185">Reference proteome</keyword>
<name>A0A0C9T9P8_SPHS4</name>
<proteinExistence type="predicted"/>
<evidence type="ECO:0000313" key="2">
    <source>
        <dbReference type="EMBL" id="KIJ25783.1"/>
    </source>
</evidence>
<keyword evidence="1" id="KW-0472">Membrane</keyword>
<organism evidence="2 3">
    <name type="scientific">Sphaerobolus stellatus (strain SS14)</name>
    <dbReference type="NCBI Taxonomy" id="990650"/>
    <lineage>
        <taxon>Eukaryota</taxon>
        <taxon>Fungi</taxon>
        <taxon>Dikarya</taxon>
        <taxon>Basidiomycota</taxon>
        <taxon>Agaricomycotina</taxon>
        <taxon>Agaricomycetes</taxon>
        <taxon>Phallomycetidae</taxon>
        <taxon>Geastrales</taxon>
        <taxon>Sphaerobolaceae</taxon>
        <taxon>Sphaerobolus</taxon>
    </lineage>
</organism>
<evidence type="ECO:0000313" key="3">
    <source>
        <dbReference type="Proteomes" id="UP000054279"/>
    </source>
</evidence>
<evidence type="ECO:0000256" key="1">
    <source>
        <dbReference type="SAM" id="Phobius"/>
    </source>
</evidence>
<accession>A0A0C9T9P8</accession>
<keyword evidence="1" id="KW-0812">Transmembrane</keyword>
<keyword evidence="1" id="KW-1133">Transmembrane helix</keyword>
<sequence>MLYSLHWFVRTKGPLNAQMKPQWTAFMINSIPIVLTWIYLLLRKDKQGRKYVAYMTFFTVSLGISTVFLAVLTLNSEVANQLNPGDYYVTLGIIVMGLLVSILLGKELYEGRFRSPKTEGHLPTASGGISLPVQEAVENGGSS</sequence>
<dbReference type="AlphaFoldDB" id="A0A0C9T9P8"/>
<dbReference type="EMBL" id="KN837399">
    <property type="protein sequence ID" value="KIJ25783.1"/>
    <property type="molecule type" value="Genomic_DNA"/>
</dbReference>
<feature type="transmembrane region" description="Helical" evidence="1">
    <location>
        <begin position="23"/>
        <end position="42"/>
    </location>
</feature>